<dbReference type="AlphaFoldDB" id="A0A846ZN59"/>
<feature type="domain" description="PPM-type phosphatase" evidence="1">
    <location>
        <begin position="3"/>
        <end position="233"/>
    </location>
</feature>
<dbReference type="Pfam" id="PF13672">
    <property type="entry name" value="PP2C_2"/>
    <property type="match status" value="1"/>
</dbReference>
<dbReference type="SMART" id="SM00332">
    <property type="entry name" value="PP2Cc"/>
    <property type="match status" value="1"/>
</dbReference>
<dbReference type="SMART" id="SM00331">
    <property type="entry name" value="PP2C_SIG"/>
    <property type="match status" value="1"/>
</dbReference>
<evidence type="ECO:0000259" key="1">
    <source>
        <dbReference type="PROSITE" id="PS51746"/>
    </source>
</evidence>
<proteinExistence type="predicted"/>
<dbReference type="Proteomes" id="UP000541636">
    <property type="component" value="Unassembled WGS sequence"/>
</dbReference>
<organism evidence="2 3">
    <name type="scientific">Oleiagrimonas citrea</name>
    <dbReference type="NCBI Taxonomy" id="1665687"/>
    <lineage>
        <taxon>Bacteria</taxon>
        <taxon>Pseudomonadati</taxon>
        <taxon>Pseudomonadota</taxon>
        <taxon>Gammaproteobacteria</taxon>
        <taxon>Lysobacterales</taxon>
        <taxon>Rhodanobacteraceae</taxon>
        <taxon>Oleiagrimonas</taxon>
    </lineage>
</organism>
<evidence type="ECO:0000313" key="3">
    <source>
        <dbReference type="Proteomes" id="UP000541636"/>
    </source>
</evidence>
<keyword evidence="3" id="KW-1185">Reference proteome</keyword>
<dbReference type="GO" id="GO:0004722">
    <property type="term" value="F:protein serine/threonine phosphatase activity"/>
    <property type="evidence" value="ECO:0007669"/>
    <property type="project" value="InterPro"/>
</dbReference>
<dbReference type="InterPro" id="IPR015655">
    <property type="entry name" value="PP2C"/>
</dbReference>
<accession>A0A846ZN59</accession>
<evidence type="ECO:0000313" key="2">
    <source>
        <dbReference type="EMBL" id="NKZ38969.1"/>
    </source>
</evidence>
<gene>
    <name evidence="2" type="ORF">HF690_08385</name>
</gene>
<name>A0A846ZN59_9GAMM</name>
<dbReference type="PANTHER" id="PTHR47992">
    <property type="entry name" value="PROTEIN PHOSPHATASE"/>
    <property type="match status" value="1"/>
</dbReference>
<dbReference type="RefSeq" id="WP_168609119.1">
    <property type="nucleotide sequence ID" value="NZ_JAAZQD010000003.1"/>
</dbReference>
<protein>
    <submittedName>
        <fullName evidence="2">Serine/threonine-protein phosphatase</fullName>
    </submittedName>
</protein>
<sequence length="236" mass="25835">MIEFGHATHVGLRRTRNEDTYYADPASGVFLVADGLGGHHHGALAAALARDSIVDDLHHDADPDHAIRQADKTLIAHPEYCSEGQPMGTTIALLRLEKANYHAAWVGDSRIYLFADGLLQRLSHDHSAVQEKIDEGLIDEEEARRDPRRNVVTQALGVTAPDDLQIESRRGDLHGSGSFLLCSDGLTEELDDEQLAQCLQRTDLAAQECVDQLILDALQAGGRDNITALLVRIAHN</sequence>
<dbReference type="SUPFAM" id="SSF81606">
    <property type="entry name" value="PP2C-like"/>
    <property type="match status" value="1"/>
</dbReference>
<dbReference type="InterPro" id="IPR001932">
    <property type="entry name" value="PPM-type_phosphatase-like_dom"/>
</dbReference>
<dbReference type="InterPro" id="IPR036457">
    <property type="entry name" value="PPM-type-like_dom_sf"/>
</dbReference>
<comment type="caution">
    <text evidence="2">The sequence shown here is derived from an EMBL/GenBank/DDBJ whole genome shotgun (WGS) entry which is preliminary data.</text>
</comment>
<dbReference type="EMBL" id="JAAZQD010000003">
    <property type="protein sequence ID" value="NKZ38969.1"/>
    <property type="molecule type" value="Genomic_DNA"/>
</dbReference>
<reference evidence="2 3" key="1">
    <citation type="journal article" date="2017" name="Int. J. Syst. Evol. Microbiol.">
        <title>Oleiagrimonas citrea sp. nov., a marine bacterium isolated from tidal flat sediment and emended description of the genus Oleiagrimonas Fang et al. 2015 and Oleiagrimonas soli.</title>
        <authorList>
            <person name="Yang S.H."/>
            <person name="Seo H.S."/>
            <person name="Seong C.N."/>
            <person name="Kwon K.K."/>
        </authorList>
    </citation>
    <scope>NUCLEOTIDE SEQUENCE [LARGE SCALE GENOMIC DNA]</scope>
    <source>
        <strain evidence="2 3">MEBiC09124</strain>
    </source>
</reference>
<dbReference type="PROSITE" id="PS51746">
    <property type="entry name" value="PPM_2"/>
    <property type="match status" value="1"/>
</dbReference>
<dbReference type="Gene3D" id="3.60.40.10">
    <property type="entry name" value="PPM-type phosphatase domain"/>
    <property type="match status" value="1"/>
</dbReference>
<dbReference type="CDD" id="cd00143">
    <property type="entry name" value="PP2Cc"/>
    <property type="match status" value="1"/>
</dbReference>